<keyword evidence="2" id="KW-0812">Transmembrane</keyword>
<evidence type="ECO:0000313" key="4">
    <source>
        <dbReference type="Proteomes" id="UP000034329"/>
    </source>
</evidence>
<reference evidence="3 4" key="1">
    <citation type="journal article" date="2015" name="Nature">
        <title>rRNA introns, odd ribosomes, and small enigmatic genomes across a large radiation of phyla.</title>
        <authorList>
            <person name="Brown C.T."/>
            <person name="Hug L.A."/>
            <person name="Thomas B.C."/>
            <person name="Sharon I."/>
            <person name="Castelle C.J."/>
            <person name="Singh A."/>
            <person name="Wilkins M.J."/>
            <person name="Williams K.H."/>
            <person name="Banfield J.F."/>
        </authorList>
    </citation>
    <scope>NUCLEOTIDE SEQUENCE [LARGE SCALE GENOMIC DNA]</scope>
</reference>
<accession>A0A0G1QNY4</accession>
<proteinExistence type="predicted"/>
<keyword evidence="2" id="KW-1133">Transmembrane helix</keyword>
<organism evidence="3 4">
    <name type="scientific">Candidatus Woesebacteria bacterium GW2011_GWB1_45_5</name>
    <dbReference type="NCBI Taxonomy" id="1618581"/>
    <lineage>
        <taxon>Bacteria</taxon>
        <taxon>Candidatus Woeseibacteriota</taxon>
    </lineage>
</organism>
<protein>
    <submittedName>
        <fullName evidence="3">Uncharacterized protein</fullName>
    </submittedName>
</protein>
<dbReference type="Proteomes" id="UP000034329">
    <property type="component" value="Unassembled WGS sequence"/>
</dbReference>
<evidence type="ECO:0000313" key="3">
    <source>
        <dbReference type="EMBL" id="KKU10355.1"/>
    </source>
</evidence>
<gene>
    <name evidence="3" type="ORF">UX13_C0014G0013</name>
</gene>
<dbReference type="EMBL" id="LCLA01000014">
    <property type="protein sequence ID" value="KKU10355.1"/>
    <property type="molecule type" value="Genomic_DNA"/>
</dbReference>
<keyword evidence="2" id="KW-0472">Membrane</keyword>
<feature type="transmembrane region" description="Helical" evidence="2">
    <location>
        <begin position="30"/>
        <end position="51"/>
    </location>
</feature>
<comment type="caution">
    <text evidence="3">The sequence shown here is derived from an EMBL/GenBank/DDBJ whole genome shotgun (WGS) entry which is preliminary data.</text>
</comment>
<evidence type="ECO:0000256" key="2">
    <source>
        <dbReference type="SAM" id="Phobius"/>
    </source>
</evidence>
<dbReference type="AlphaFoldDB" id="A0A0G1QNY4"/>
<feature type="transmembrane region" description="Helical" evidence="2">
    <location>
        <begin position="192"/>
        <end position="212"/>
    </location>
</feature>
<sequence length="213" mass="21625">MPDQNKSNGEASPFEIITPGKSKKATSRGLIITLAVVLFLVLSIVAGVLLVRQQQDIREKAAQIKTCPQIEACPDPQDPKTLRNCTPPEIGNNPTDSLCTASFKGRIESCGGRQYCCQGQVWVLDMSACASATATATAAATATGTAAATSTATGKATSTAKSTATAASTKTSSPTAAPATTAQPIPSTGTGWPTYAGIGIGVVVIIASILLAL</sequence>
<feature type="compositionally biased region" description="Low complexity" evidence="1">
    <location>
        <begin position="150"/>
        <end position="182"/>
    </location>
</feature>
<evidence type="ECO:0000256" key="1">
    <source>
        <dbReference type="SAM" id="MobiDB-lite"/>
    </source>
</evidence>
<dbReference type="PATRIC" id="fig|1618581.3.peg.255"/>
<feature type="region of interest" description="Disordered" evidence="1">
    <location>
        <begin position="150"/>
        <end position="186"/>
    </location>
</feature>
<name>A0A0G1QNY4_9BACT</name>